<protein>
    <submittedName>
        <fullName evidence="4">Nuclease</fullName>
    </submittedName>
</protein>
<keyword evidence="2" id="KW-0732">Signal</keyword>
<reference evidence="4 5" key="1">
    <citation type="journal article" date="2013" name="PLoS ONE">
        <title>Identification and characterization of three novel lipases belonging to families II and V from Anaerovibrio lipolyticus 5ST.</title>
        <authorList>
            <person name="Prive F."/>
            <person name="Kaderbhai N.N."/>
            <person name="Girdwood S."/>
            <person name="Worgan H.J."/>
            <person name="Pinloche E."/>
            <person name="Scollan N.D."/>
            <person name="Huws S.A."/>
            <person name="Newbold C.J."/>
        </authorList>
    </citation>
    <scope>NUCLEOTIDE SEQUENCE [LARGE SCALE GENOMIC DNA]</scope>
    <source>
        <strain evidence="4 5">5S</strain>
    </source>
</reference>
<sequence>MKKLSIATLIAVLIAMAAPAMAANYLANPRSMIFHYASCRTIKKTSNFIPIGSRQEAVDAGYRPCKVCNP</sequence>
<proteinExistence type="predicted"/>
<dbReference type="GO" id="GO:0008270">
    <property type="term" value="F:zinc ion binding"/>
    <property type="evidence" value="ECO:0007669"/>
    <property type="project" value="InterPro"/>
</dbReference>
<feature type="domain" description="Ada DNA repair metal-binding" evidence="3">
    <location>
        <begin position="25"/>
        <end position="70"/>
    </location>
</feature>
<dbReference type="GO" id="GO:0003677">
    <property type="term" value="F:DNA binding"/>
    <property type="evidence" value="ECO:0007669"/>
    <property type="project" value="InterPro"/>
</dbReference>
<evidence type="ECO:0000256" key="1">
    <source>
        <dbReference type="ARBA" id="ARBA00023159"/>
    </source>
</evidence>
<gene>
    <name evidence="4" type="ORF">NZ47_08285</name>
</gene>
<comment type="caution">
    <text evidence="4">The sequence shown here is derived from an EMBL/GenBank/DDBJ whole genome shotgun (WGS) entry which is preliminary data.</text>
</comment>
<dbReference type="STRING" id="82374.NZ47_08285"/>
<evidence type="ECO:0000313" key="5">
    <source>
        <dbReference type="Proteomes" id="UP000030993"/>
    </source>
</evidence>
<dbReference type="GO" id="GO:0006355">
    <property type="term" value="P:regulation of DNA-templated transcription"/>
    <property type="evidence" value="ECO:0007669"/>
    <property type="project" value="InterPro"/>
</dbReference>
<dbReference type="Proteomes" id="UP000030993">
    <property type="component" value="Unassembled WGS sequence"/>
</dbReference>
<dbReference type="AlphaFoldDB" id="A0A0B2K100"/>
<name>A0A0B2K100_9FIRM</name>
<keyword evidence="5" id="KW-1185">Reference proteome</keyword>
<dbReference type="EMBL" id="JSCE01000170">
    <property type="protein sequence ID" value="KHM51837.1"/>
    <property type="molecule type" value="Genomic_DNA"/>
</dbReference>
<dbReference type="InterPro" id="IPR004026">
    <property type="entry name" value="Ada_DNA_repair_Zn-bd"/>
</dbReference>
<evidence type="ECO:0000259" key="3">
    <source>
        <dbReference type="Pfam" id="PF02805"/>
    </source>
</evidence>
<feature type="signal peptide" evidence="2">
    <location>
        <begin position="1"/>
        <end position="22"/>
    </location>
</feature>
<dbReference type="GO" id="GO:0006281">
    <property type="term" value="P:DNA repair"/>
    <property type="evidence" value="ECO:0007669"/>
    <property type="project" value="InterPro"/>
</dbReference>
<dbReference type="InterPro" id="IPR035451">
    <property type="entry name" value="Ada-like_dom_sf"/>
</dbReference>
<dbReference type="GO" id="GO:0008168">
    <property type="term" value="F:methyltransferase activity"/>
    <property type="evidence" value="ECO:0007669"/>
    <property type="project" value="InterPro"/>
</dbReference>
<evidence type="ECO:0000313" key="4">
    <source>
        <dbReference type="EMBL" id="KHM51837.1"/>
    </source>
</evidence>
<dbReference type="SUPFAM" id="SSF57884">
    <property type="entry name" value="Ada DNA repair protein, N-terminal domain (N-Ada 10)"/>
    <property type="match status" value="1"/>
</dbReference>
<feature type="chain" id="PRO_5002071537" evidence="2">
    <location>
        <begin position="23"/>
        <end position="70"/>
    </location>
</feature>
<organism evidence="4 5">
    <name type="scientific">Anaerovibrio lipolyticus</name>
    <dbReference type="NCBI Taxonomy" id="82374"/>
    <lineage>
        <taxon>Bacteria</taxon>
        <taxon>Bacillati</taxon>
        <taxon>Bacillota</taxon>
        <taxon>Negativicutes</taxon>
        <taxon>Selenomonadales</taxon>
        <taxon>Selenomonadaceae</taxon>
        <taxon>Anaerovibrio</taxon>
    </lineage>
</organism>
<accession>A0A0B2K100</accession>
<dbReference type="Gene3D" id="3.40.10.10">
    <property type="entry name" value="DNA Methylphosphotriester Repair Domain"/>
    <property type="match status" value="1"/>
</dbReference>
<evidence type="ECO:0000256" key="2">
    <source>
        <dbReference type="SAM" id="SignalP"/>
    </source>
</evidence>
<dbReference type="Pfam" id="PF02805">
    <property type="entry name" value="Ada_Zn_binding"/>
    <property type="match status" value="1"/>
</dbReference>
<keyword evidence="1" id="KW-0010">Activator</keyword>
<dbReference type="RefSeq" id="WP_039209093.1">
    <property type="nucleotide sequence ID" value="NZ_JSCE01000170.1"/>
</dbReference>